<gene>
    <name evidence="1" type="ORF">ENO77_02185</name>
</gene>
<sequence>MKILVENISIYGYSTQKRFIDKGYLYIDKGVVVAAGEGVPPPELEIADYIIDGRYSVALPGFVVGIGNIIDYIFRFKTLIERKKDILSTLSLSDIQALSLVTLASIASNGATSVITSVNPADPRVLTGLALAASECWVRLRMVIPVDSMSPQEVEDTIKNVLRGVKDPEAINKKIVSFGFYARKRIDRKFIEIASALDIKIYVDGHLLADELAKEGASDVIVFTDSSIDETVKTRKAVSTKPNMWRPGMGLVSLDPLDLVPRNFIASMSRVIADPRAILDIMCHLNPANLDIGAKSIESGNIADIIILDYSKPPSGPIPVTEDNVIEEIATGNYTVETSLVGGEITLDQGLTLNVGEKHFRKARAVLDSLKQ</sequence>
<evidence type="ECO:0000313" key="1">
    <source>
        <dbReference type="EMBL" id="HEW52967.1"/>
    </source>
</evidence>
<evidence type="ECO:0008006" key="2">
    <source>
        <dbReference type="Google" id="ProtNLM"/>
    </source>
</evidence>
<dbReference type="EMBL" id="DSGT01000006">
    <property type="protein sequence ID" value="HEW52967.1"/>
    <property type="molecule type" value="Genomic_DNA"/>
</dbReference>
<proteinExistence type="predicted"/>
<dbReference type="InterPro" id="IPR011059">
    <property type="entry name" value="Metal-dep_hydrolase_composite"/>
</dbReference>
<comment type="caution">
    <text evidence="1">The sequence shown here is derived from an EMBL/GenBank/DDBJ whole genome shotgun (WGS) entry which is preliminary data.</text>
</comment>
<protein>
    <recommendedName>
        <fullName evidence="2">Amidohydrolase-related domain-containing protein</fullName>
    </recommendedName>
</protein>
<organism evidence="1">
    <name type="scientific">Ignisphaera aggregans</name>
    <dbReference type="NCBI Taxonomy" id="334771"/>
    <lineage>
        <taxon>Archaea</taxon>
        <taxon>Thermoproteota</taxon>
        <taxon>Thermoprotei</taxon>
        <taxon>Desulfurococcales</taxon>
        <taxon>Desulfurococcaceae</taxon>
        <taxon>Ignisphaera</taxon>
    </lineage>
</organism>
<name>A0A7C2VM15_9CREN</name>
<reference evidence="1" key="1">
    <citation type="journal article" date="2020" name="mSystems">
        <title>Genome- and Community-Level Interaction Insights into Carbon Utilization and Element Cycling Functions of Hydrothermarchaeota in Hydrothermal Sediment.</title>
        <authorList>
            <person name="Zhou Z."/>
            <person name="Liu Y."/>
            <person name="Xu W."/>
            <person name="Pan J."/>
            <person name="Luo Z.H."/>
            <person name="Li M."/>
        </authorList>
    </citation>
    <scope>NUCLEOTIDE SEQUENCE [LARGE SCALE GENOMIC DNA]</scope>
    <source>
        <strain evidence="1">SpSt-16</strain>
    </source>
</reference>
<dbReference type="SUPFAM" id="SSF51338">
    <property type="entry name" value="Composite domain of metallo-dependent hydrolases"/>
    <property type="match status" value="1"/>
</dbReference>
<dbReference type="AlphaFoldDB" id="A0A7C2VM15"/>
<accession>A0A7C2VM15</accession>
<dbReference type="GO" id="GO:0016810">
    <property type="term" value="F:hydrolase activity, acting on carbon-nitrogen (but not peptide) bonds"/>
    <property type="evidence" value="ECO:0007669"/>
    <property type="project" value="InterPro"/>
</dbReference>